<dbReference type="PROSITE" id="PS50011">
    <property type="entry name" value="PROTEIN_KINASE_DOM"/>
    <property type="match status" value="1"/>
</dbReference>
<evidence type="ECO:0000256" key="6">
    <source>
        <dbReference type="ARBA" id="ARBA00022741"/>
    </source>
</evidence>
<evidence type="ECO:0000256" key="5">
    <source>
        <dbReference type="ARBA" id="ARBA00022723"/>
    </source>
</evidence>
<dbReference type="InterPro" id="IPR000095">
    <property type="entry name" value="CRIB_dom"/>
</dbReference>
<feature type="region of interest" description="Disordered" evidence="11">
    <location>
        <begin position="120"/>
        <end position="139"/>
    </location>
</feature>
<keyword evidence="3" id="KW-0723">Serine/threonine-protein kinase</keyword>
<dbReference type="Gene3D" id="3.30.200.20">
    <property type="entry name" value="Phosphorylase Kinase, domain 1"/>
    <property type="match status" value="1"/>
</dbReference>
<feature type="compositionally biased region" description="Polar residues" evidence="11">
    <location>
        <begin position="194"/>
        <end position="203"/>
    </location>
</feature>
<dbReference type="EC" id="2.7.11.1" evidence="2"/>
<dbReference type="EMBL" id="JAAKFY010000013">
    <property type="protein sequence ID" value="KAF3847395.1"/>
    <property type="molecule type" value="Genomic_DNA"/>
</dbReference>
<dbReference type="Pfam" id="PF00786">
    <property type="entry name" value="PBD"/>
    <property type="match status" value="1"/>
</dbReference>
<comment type="cofactor">
    <cofactor evidence="1">
        <name>Mg(2+)</name>
        <dbReference type="ChEBI" id="CHEBI:18420"/>
    </cofactor>
</comment>
<feature type="compositionally biased region" description="Low complexity" evidence="11">
    <location>
        <begin position="278"/>
        <end position="296"/>
    </location>
</feature>
<dbReference type="InterPro" id="IPR036936">
    <property type="entry name" value="CRIB_dom_sf"/>
</dbReference>
<feature type="compositionally biased region" description="Polar residues" evidence="11">
    <location>
        <begin position="244"/>
        <end position="258"/>
    </location>
</feature>
<comment type="caution">
    <text evidence="14">The sequence shown here is derived from an EMBL/GenBank/DDBJ whole genome shotgun (WGS) entry which is preliminary data.</text>
</comment>
<accession>A0A7J5YD87</accession>
<organism evidence="14 15">
    <name type="scientific">Dissostichus mawsoni</name>
    <name type="common">Antarctic cod</name>
    <dbReference type="NCBI Taxonomy" id="36200"/>
    <lineage>
        <taxon>Eukaryota</taxon>
        <taxon>Metazoa</taxon>
        <taxon>Chordata</taxon>
        <taxon>Craniata</taxon>
        <taxon>Vertebrata</taxon>
        <taxon>Euteleostomi</taxon>
        <taxon>Actinopterygii</taxon>
        <taxon>Neopterygii</taxon>
        <taxon>Teleostei</taxon>
        <taxon>Neoteleostei</taxon>
        <taxon>Acanthomorphata</taxon>
        <taxon>Eupercaria</taxon>
        <taxon>Perciformes</taxon>
        <taxon>Notothenioidei</taxon>
        <taxon>Nototheniidae</taxon>
        <taxon>Dissostichus</taxon>
    </lineage>
</organism>
<feature type="region of interest" description="Disordered" evidence="11">
    <location>
        <begin position="1"/>
        <end position="23"/>
    </location>
</feature>
<feature type="domain" description="Protein kinase" evidence="12">
    <location>
        <begin position="365"/>
        <end position="611"/>
    </location>
</feature>
<dbReference type="AlphaFoldDB" id="A0A7J5YD87"/>
<evidence type="ECO:0000256" key="7">
    <source>
        <dbReference type="ARBA" id="ARBA00022777"/>
    </source>
</evidence>
<dbReference type="SMART" id="SM00285">
    <property type="entry name" value="PBD"/>
    <property type="match status" value="1"/>
</dbReference>
<evidence type="ECO:0000256" key="10">
    <source>
        <dbReference type="PROSITE-ProRule" id="PRU10141"/>
    </source>
</evidence>
<dbReference type="GO" id="GO:0004674">
    <property type="term" value="F:protein serine/threonine kinase activity"/>
    <property type="evidence" value="ECO:0007669"/>
    <property type="project" value="UniProtKB-KW"/>
</dbReference>
<evidence type="ECO:0000256" key="11">
    <source>
        <dbReference type="SAM" id="MobiDB-lite"/>
    </source>
</evidence>
<evidence type="ECO:0000256" key="9">
    <source>
        <dbReference type="ARBA" id="ARBA00022842"/>
    </source>
</evidence>
<dbReference type="InterPro" id="IPR051931">
    <property type="entry name" value="PAK3-like"/>
</dbReference>
<keyword evidence="15" id="KW-1185">Reference proteome</keyword>
<name>A0A7J5YD87_DISMA</name>
<evidence type="ECO:0000259" key="13">
    <source>
        <dbReference type="PROSITE" id="PS50108"/>
    </source>
</evidence>
<dbReference type="SUPFAM" id="SSF56112">
    <property type="entry name" value="Protein kinase-like (PK-like)"/>
    <property type="match status" value="1"/>
</dbReference>
<dbReference type="FunFam" id="3.90.810.10:FF:000002">
    <property type="entry name" value="Non-specific serine/threonine protein kinase"/>
    <property type="match status" value="1"/>
</dbReference>
<sequence>MFTKKKKSRIQISSPSNFEHRVHTDYDEQEQKFVGLPRQWHSLIEDTAKRPKPFIDATVITTVEPRKQAGSGRLSDMLLDEFDTMSVTAPTPCDEAAPQSILARTRALQEEGGRRTEILNTDTTHTRTDKTETDPDQTTMRMEVTPARVHVHSALLSGRREVRVGLSSSPGAKSPAGPTGIDRAPGPLPHLTETESIGTGTSDQRPKSSYMVRDGSPQSPRDKRPLSGPNIRTPNLPVSEGVMKTTQQNTRPFNTYPRTDSEGGRSPTGQPVRHHESPQNGPSSGSSRGSSSSKPPVSHPHPHHTSHPSLTPEATQHPHTPQPSVPAPRPQHPLGPRPQVLRPRAARRRGSPRGFLMSSSEQRYRWWWILIGEGSTGIVCIATVKTTGKLVAVKKMDLRKQQRRELLFNEVVIMRDYHHDNVVEMYNSYLVGDELWVVMEFLEGGALTDIVTHTRMNEEQIATVCLSVLKALSVLHTQGVIHRDIKSDSILLTHDGRVKLSDFGFCAQVSKECREEVSGWNAVLDGTRTHIQTAVDIWSLGIMVIEMVDGEPPYFNEPPLKAMKMIRDNLPPKLKNLHKVSPLLKGFLDKTLVRDPAQRSSASELLKHPFLTKAGPPSCIVPLMRQNRMR</sequence>
<gene>
    <name evidence="14" type="ORF">F7725_020423</name>
</gene>
<evidence type="ECO:0000256" key="8">
    <source>
        <dbReference type="ARBA" id="ARBA00022840"/>
    </source>
</evidence>
<dbReference type="InterPro" id="IPR000719">
    <property type="entry name" value="Prot_kinase_dom"/>
</dbReference>
<dbReference type="Gene3D" id="3.90.810.10">
    <property type="entry name" value="CRIB domain"/>
    <property type="match status" value="1"/>
</dbReference>
<dbReference type="PROSITE" id="PS50108">
    <property type="entry name" value="CRIB"/>
    <property type="match status" value="1"/>
</dbReference>
<feature type="compositionally biased region" description="Low complexity" evidence="11">
    <location>
        <begin position="165"/>
        <end position="180"/>
    </location>
</feature>
<dbReference type="PANTHER" id="PTHR45832:SF9">
    <property type="entry name" value="NON-SPECIFIC SERINE_THREONINE PROTEIN KINASE"/>
    <property type="match status" value="1"/>
</dbReference>
<feature type="compositionally biased region" description="Basic and acidic residues" evidence="11">
    <location>
        <begin position="124"/>
        <end position="133"/>
    </location>
</feature>
<evidence type="ECO:0000256" key="3">
    <source>
        <dbReference type="ARBA" id="ARBA00022527"/>
    </source>
</evidence>
<reference evidence="14 15" key="1">
    <citation type="submission" date="2020-03" db="EMBL/GenBank/DDBJ databases">
        <title>Dissostichus mawsoni Genome sequencing and assembly.</title>
        <authorList>
            <person name="Park H."/>
        </authorList>
    </citation>
    <scope>NUCLEOTIDE SEQUENCE [LARGE SCALE GENOMIC DNA]</scope>
    <source>
        <strain evidence="14">DM0001</strain>
        <tissue evidence="14">Muscle</tissue>
    </source>
</reference>
<keyword evidence="6 10" id="KW-0547">Nucleotide-binding</keyword>
<dbReference type="InterPro" id="IPR017441">
    <property type="entry name" value="Protein_kinase_ATP_BS"/>
</dbReference>
<dbReference type="Proteomes" id="UP000518266">
    <property type="component" value="Unassembled WGS sequence"/>
</dbReference>
<feature type="binding site" evidence="10">
    <location>
        <position position="395"/>
    </location>
    <ligand>
        <name>ATP</name>
        <dbReference type="ChEBI" id="CHEBI:30616"/>
    </ligand>
</feature>
<keyword evidence="5" id="KW-0479">Metal-binding</keyword>
<keyword evidence="8 10" id="KW-0067">ATP-binding</keyword>
<evidence type="ECO:0000313" key="15">
    <source>
        <dbReference type="Proteomes" id="UP000518266"/>
    </source>
</evidence>
<feature type="compositionally biased region" description="Pro residues" evidence="11">
    <location>
        <begin position="320"/>
        <end position="336"/>
    </location>
</feature>
<dbReference type="PANTHER" id="PTHR45832">
    <property type="entry name" value="SERINE/THREONINE-PROTEIN KINASE SAMKA-RELATED-RELATED"/>
    <property type="match status" value="1"/>
</dbReference>
<dbReference type="OrthoDB" id="1022360at2759"/>
<dbReference type="InterPro" id="IPR033923">
    <property type="entry name" value="PAK_BD"/>
</dbReference>
<dbReference type="Pfam" id="PF00069">
    <property type="entry name" value="Pkinase"/>
    <property type="match status" value="1"/>
</dbReference>
<dbReference type="PROSITE" id="PS00107">
    <property type="entry name" value="PROTEIN_KINASE_ATP"/>
    <property type="match status" value="1"/>
</dbReference>
<dbReference type="GO" id="GO:0005524">
    <property type="term" value="F:ATP binding"/>
    <property type="evidence" value="ECO:0007669"/>
    <property type="project" value="UniProtKB-UniRule"/>
</dbReference>
<dbReference type="CDD" id="cd01093">
    <property type="entry name" value="CRIB_PAK_like"/>
    <property type="match status" value="1"/>
</dbReference>
<dbReference type="InterPro" id="IPR011009">
    <property type="entry name" value="Kinase-like_dom_sf"/>
</dbReference>
<evidence type="ECO:0000256" key="4">
    <source>
        <dbReference type="ARBA" id="ARBA00022679"/>
    </source>
</evidence>
<feature type="domain" description="CRIB" evidence="13">
    <location>
        <begin position="12"/>
        <end position="25"/>
    </location>
</feature>
<keyword evidence="7" id="KW-0418">Kinase</keyword>
<keyword evidence="9" id="KW-0460">Magnesium</keyword>
<keyword evidence="4" id="KW-0808">Transferase</keyword>
<dbReference type="FunFam" id="3.30.200.20:FF:000705">
    <property type="entry name" value="Non-specific serine/threonine protein kinase"/>
    <property type="match status" value="1"/>
</dbReference>
<proteinExistence type="predicted"/>
<dbReference type="GO" id="GO:0046872">
    <property type="term" value="F:metal ion binding"/>
    <property type="evidence" value="ECO:0007669"/>
    <property type="project" value="UniProtKB-KW"/>
</dbReference>
<evidence type="ECO:0000313" key="14">
    <source>
        <dbReference type="EMBL" id="KAF3847395.1"/>
    </source>
</evidence>
<feature type="region of interest" description="Disordered" evidence="11">
    <location>
        <begin position="160"/>
        <end position="354"/>
    </location>
</feature>
<dbReference type="FunFam" id="1.10.510.10:FF:000768">
    <property type="entry name" value="Non-specific serine/threonine protein kinase"/>
    <property type="match status" value="1"/>
</dbReference>
<evidence type="ECO:0000259" key="12">
    <source>
        <dbReference type="PROSITE" id="PS50011"/>
    </source>
</evidence>
<protein>
    <recommendedName>
        <fullName evidence="2">non-specific serine/threonine protein kinase</fullName>
        <ecNumber evidence="2">2.7.11.1</ecNumber>
    </recommendedName>
</protein>
<evidence type="ECO:0000256" key="1">
    <source>
        <dbReference type="ARBA" id="ARBA00001946"/>
    </source>
</evidence>
<evidence type="ECO:0000256" key="2">
    <source>
        <dbReference type="ARBA" id="ARBA00012513"/>
    </source>
</evidence>
<dbReference type="Gene3D" id="1.10.510.10">
    <property type="entry name" value="Transferase(Phosphotransferase) domain 1"/>
    <property type="match status" value="1"/>
</dbReference>